<keyword evidence="6" id="KW-0256">Endoplasmic reticulum</keyword>
<dbReference type="PANTHER" id="PTHR48043:SF145">
    <property type="entry name" value="FI06409P-RELATED"/>
    <property type="match status" value="1"/>
</dbReference>
<dbReference type="OrthoDB" id="5835829at2759"/>
<dbReference type="Gene3D" id="3.40.50.2000">
    <property type="entry name" value="Glycogen Phosphorylase B"/>
    <property type="match status" value="2"/>
</dbReference>
<keyword evidence="3 11" id="KW-0328">Glycosyltransferase</keyword>
<accession>A0A5E4N4X2</accession>
<dbReference type="FunFam" id="3.40.50.2000:FF:000050">
    <property type="entry name" value="UDP-glucuronosyltransferase"/>
    <property type="match status" value="1"/>
</dbReference>
<dbReference type="EMBL" id="CABPRJ010001897">
    <property type="protein sequence ID" value="VVC39701.1"/>
    <property type="molecule type" value="Genomic_DNA"/>
</dbReference>
<comment type="similarity">
    <text evidence="2 11">Belongs to the UDP-glycosyltransferase family.</text>
</comment>
<dbReference type="GO" id="GO:0015020">
    <property type="term" value="F:glucuronosyltransferase activity"/>
    <property type="evidence" value="ECO:0007669"/>
    <property type="project" value="UniProtKB-EC"/>
</dbReference>
<feature type="signal peptide" evidence="12">
    <location>
        <begin position="1"/>
        <end position="22"/>
    </location>
</feature>
<evidence type="ECO:0000256" key="9">
    <source>
        <dbReference type="ARBA" id="ARBA00023180"/>
    </source>
</evidence>
<keyword evidence="7 12" id="KW-1133">Transmembrane helix</keyword>
<gene>
    <name evidence="13" type="ORF">CINCED_3A020761</name>
</gene>
<dbReference type="PROSITE" id="PS00375">
    <property type="entry name" value="UDPGT"/>
    <property type="match status" value="1"/>
</dbReference>
<reference evidence="13 14" key="1">
    <citation type="submission" date="2019-08" db="EMBL/GenBank/DDBJ databases">
        <authorList>
            <person name="Alioto T."/>
            <person name="Alioto T."/>
            <person name="Gomez Garrido J."/>
        </authorList>
    </citation>
    <scope>NUCLEOTIDE SEQUENCE [LARGE SCALE GENOMIC DNA]</scope>
</reference>
<dbReference type="EC" id="2.4.1.17" evidence="12"/>
<evidence type="ECO:0000256" key="10">
    <source>
        <dbReference type="ARBA" id="ARBA00046288"/>
    </source>
</evidence>
<name>A0A5E4N4X2_9HEMI</name>
<protein>
    <recommendedName>
        <fullName evidence="12">UDP-glucuronosyltransferase</fullName>
        <ecNumber evidence="12">2.4.1.17</ecNumber>
    </recommendedName>
</protein>
<dbReference type="CDD" id="cd03784">
    <property type="entry name" value="GT1_Gtf-like"/>
    <property type="match status" value="1"/>
</dbReference>
<organism evidence="13 14">
    <name type="scientific">Cinara cedri</name>
    <dbReference type="NCBI Taxonomy" id="506608"/>
    <lineage>
        <taxon>Eukaryota</taxon>
        <taxon>Metazoa</taxon>
        <taxon>Ecdysozoa</taxon>
        <taxon>Arthropoda</taxon>
        <taxon>Hexapoda</taxon>
        <taxon>Insecta</taxon>
        <taxon>Pterygota</taxon>
        <taxon>Neoptera</taxon>
        <taxon>Paraneoptera</taxon>
        <taxon>Hemiptera</taxon>
        <taxon>Sternorrhyncha</taxon>
        <taxon>Aphidomorpha</taxon>
        <taxon>Aphidoidea</taxon>
        <taxon>Aphididae</taxon>
        <taxon>Lachninae</taxon>
        <taxon>Cinara</taxon>
    </lineage>
</organism>
<comment type="subcellular location">
    <subcellularLocation>
        <location evidence="10">Endomembrane system</location>
        <topology evidence="10">Single-pass type I membrane protein</topology>
    </subcellularLocation>
    <subcellularLocation>
        <location evidence="1">Endoplasmic reticulum</location>
    </subcellularLocation>
    <subcellularLocation>
        <location evidence="12">Membrane</location>
        <topology evidence="12">Single-pass membrane protein</topology>
    </subcellularLocation>
</comment>
<evidence type="ECO:0000313" key="13">
    <source>
        <dbReference type="EMBL" id="VVC39701.1"/>
    </source>
</evidence>
<dbReference type="InterPro" id="IPR035595">
    <property type="entry name" value="UDP_glycos_trans_CS"/>
</dbReference>
<evidence type="ECO:0000256" key="7">
    <source>
        <dbReference type="ARBA" id="ARBA00022989"/>
    </source>
</evidence>
<comment type="catalytic activity">
    <reaction evidence="12">
        <text>glucuronate acceptor + UDP-alpha-D-glucuronate = acceptor beta-D-glucuronoside + UDP + H(+)</text>
        <dbReference type="Rhea" id="RHEA:21032"/>
        <dbReference type="ChEBI" id="CHEBI:15378"/>
        <dbReference type="ChEBI" id="CHEBI:58052"/>
        <dbReference type="ChEBI" id="CHEBI:58223"/>
        <dbReference type="ChEBI" id="CHEBI:132367"/>
        <dbReference type="ChEBI" id="CHEBI:132368"/>
        <dbReference type="EC" id="2.4.1.17"/>
    </reaction>
</comment>
<feature type="chain" id="PRO_5022986227" description="UDP-glucuronosyltransferase" evidence="12">
    <location>
        <begin position="23"/>
        <end position="523"/>
    </location>
</feature>
<evidence type="ECO:0000256" key="6">
    <source>
        <dbReference type="ARBA" id="ARBA00022824"/>
    </source>
</evidence>
<keyword evidence="5 12" id="KW-0812">Transmembrane</keyword>
<feature type="transmembrane region" description="Helical" evidence="12">
    <location>
        <begin position="481"/>
        <end position="504"/>
    </location>
</feature>
<dbReference type="Proteomes" id="UP000325440">
    <property type="component" value="Unassembled WGS sequence"/>
</dbReference>
<dbReference type="Pfam" id="PF00201">
    <property type="entry name" value="UDPGT"/>
    <property type="match status" value="1"/>
</dbReference>
<keyword evidence="9" id="KW-0325">Glycoprotein</keyword>
<evidence type="ECO:0000256" key="1">
    <source>
        <dbReference type="ARBA" id="ARBA00004240"/>
    </source>
</evidence>
<evidence type="ECO:0000256" key="8">
    <source>
        <dbReference type="ARBA" id="ARBA00023136"/>
    </source>
</evidence>
<dbReference type="InterPro" id="IPR050271">
    <property type="entry name" value="UDP-glycosyltransferase"/>
</dbReference>
<dbReference type="PANTHER" id="PTHR48043">
    <property type="entry name" value="EG:EG0003.4 PROTEIN-RELATED"/>
    <property type="match status" value="1"/>
</dbReference>
<evidence type="ECO:0000256" key="3">
    <source>
        <dbReference type="ARBA" id="ARBA00022676"/>
    </source>
</evidence>
<proteinExistence type="inferred from homology"/>
<evidence type="ECO:0000256" key="2">
    <source>
        <dbReference type="ARBA" id="ARBA00009995"/>
    </source>
</evidence>
<evidence type="ECO:0000256" key="4">
    <source>
        <dbReference type="ARBA" id="ARBA00022679"/>
    </source>
</evidence>
<keyword evidence="8 12" id="KW-0472">Membrane</keyword>
<dbReference type="InterPro" id="IPR002213">
    <property type="entry name" value="UDP_glucos_trans"/>
</dbReference>
<evidence type="ECO:0000313" key="14">
    <source>
        <dbReference type="Proteomes" id="UP000325440"/>
    </source>
</evidence>
<dbReference type="GO" id="GO:0016020">
    <property type="term" value="C:membrane"/>
    <property type="evidence" value="ECO:0007669"/>
    <property type="project" value="UniProtKB-SubCell"/>
</dbReference>
<evidence type="ECO:0000256" key="5">
    <source>
        <dbReference type="ARBA" id="ARBA00022692"/>
    </source>
</evidence>
<keyword evidence="14" id="KW-1185">Reference proteome</keyword>
<keyword evidence="4 11" id="KW-0808">Transferase</keyword>
<dbReference type="GO" id="GO:0005783">
    <property type="term" value="C:endoplasmic reticulum"/>
    <property type="evidence" value="ECO:0007669"/>
    <property type="project" value="UniProtKB-SubCell"/>
</dbReference>
<dbReference type="SUPFAM" id="SSF53756">
    <property type="entry name" value="UDP-Glycosyltransferase/glycogen phosphorylase"/>
    <property type="match status" value="1"/>
</dbReference>
<dbReference type="AlphaFoldDB" id="A0A5E4N4X2"/>
<evidence type="ECO:0000256" key="12">
    <source>
        <dbReference type="RuleBase" id="RU362059"/>
    </source>
</evidence>
<sequence length="523" mass="58536">MYFRILIGIVAVACIRVRPTDGANILAFFPLPVYSHFSGFNPLFMELANRGHRVTVVTPFYPKGNVPSGYVHVPVPDVKIKRTATNPMDIRNAYRVQNMVNVKTNMINMVRRTLVLKETQAFLNDTGRAFDLVLVECWYSDAYLAVGHRYGAPTVCLSPMLPSVTLCSSLAVPNNPSYVPSFWLHYPDVMSFTERLYNAAVVAAETALLSGVAGRRDEEQEMMDAAYTYPGHENTPPLDALRAALTLSLINSHYSVSYARPYPPNVVPVAGMHMMGPRSAADVDRKLKKLLDGATDGVIYFSFGSNIKMANLPAREVRTFVESFRKLRQTVLWKWENGTIDDLPGNVYVDKWFPQQYVLGHKNCKLFITHGGYHSLVEALHYGLPVIGFPFYTDQYYNMRFVAEKGFGIQILLNDLRENVLDGAIRDVLHDPSYKENAATASEIFTDAPTSALDTAVYWTEYALRNGRGDRGFLRPYDLIWYQYYGLDVVGFVAVVSACAALAVRKSVKRLRQLSGGANGTPD</sequence>
<keyword evidence="12" id="KW-0732">Signal</keyword>
<evidence type="ECO:0000256" key="11">
    <source>
        <dbReference type="RuleBase" id="RU003718"/>
    </source>
</evidence>